<organism evidence="1 2">
    <name type="scientific">Penicillium digitatum</name>
    <name type="common">Green mold</name>
    <dbReference type="NCBI Taxonomy" id="36651"/>
    <lineage>
        <taxon>Eukaryota</taxon>
        <taxon>Fungi</taxon>
        <taxon>Dikarya</taxon>
        <taxon>Ascomycota</taxon>
        <taxon>Pezizomycotina</taxon>
        <taxon>Eurotiomycetes</taxon>
        <taxon>Eurotiomycetidae</taxon>
        <taxon>Eurotiales</taxon>
        <taxon>Aspergillaceae</taxon>
        <taxon>Penicillium</taxon>
    </lineage>
</organism>
<dbReference type="RefSeq" id="XP_065955935.1">
    <property type="nucleotide sequence ID" value="XM_066100535.1"/>
</dbReference>
<reference evidence="1 2" key="1">
    <citation type="submission" date="2020-08" db="EMBL/GenBank/DDBJ databases">
        <title>The completed genome sequence of the pathogenic ascomycete fungus Penicillium digitatum.</title>
        <authorList>
            <person name="Wang M."/>
        </authorList>
    </citation>
    <scope>NUCLEOTIDE SEQUENCE [LARGE SCALE GENOMIC DNA]</scope>
    <source>
        <strain evidence="1 2">PdW03</strain>
    </source>
</reference>
<accession>A0A7T6XGI7</accession>
<proteinExistence type="predicted"/>
<dbReference type="EMBL" id="CP060774">
    <property type="protein sequence ID" value="QQK40748.1"/>
    <property type="molecule type" value="Genomic_DNA"/>
</dbReference>
<evidence type="ECO:0000313" key="2">
    <source>
        <dbReference type="Proteomes" id="UP000595662"/>
    </source>
</evidence>
<name>A0A7T6XGI7_PENDI</name>
<gene>
    <name evidence="1" type="ORF">Pdw03_3602</name>
</gene>
<sequence>MIASVFKIDPRLAQVYPSTDPWMPGQSSPPTSSILCQKSSGITARHCASNLPTFHTHVRRPHFSVSEIYLYLHLALTTWFN</sequence>
<dbReference type="AlphaFoldDB" id="A0A7T6XGI7"/>
<dbReference type="GeneID" id="90952520"/>
<dbReference type="Proteomes" id="UP000595662">
    <property type="component" value="Chromosome 1"/>
</dbReference>
<evidence type="ECO:0000313" key="1">
    <source>
        <dbReference type="EMBL" id="QQK40748.1"/>
    </source>
</evidence>
<protein>
    <submittedName>
        <fullName evidence="1">Uncharacterized protein</fullName>
    </submittedName>
</protein>